<dbReference type="AlphaFoldDB" id="A0A7S4B5P0"/>
<organism evidence="2">
    <name type="scientific">Chrysotila carterae</name>
    <name type="common">Marine alga</name>
    <name type="synonym">Syracosphaera carterae</name>
    <dbReference type="NCBI Taxonomy" id="13221"/>
    <lineage>
        <taxon>Eukaryota</taxon>
        <taxon>Haptista</taxon>
        <taxon>Haptophyta</taxon>
        <taxon>Prymnesiophyceae</taxon>
        <taxon>Isochrysidales</taxon>
        <taxon>Isochrysidaceae</taxon>
        <taxon>Chrysotila</taxon>
    </lineage>
</organism>
<gene>
    <name evidence="2" type="ORF">PCAR00345_LOCUS7646</name>
</gene>
<sequence length="431" mass="46612">MAAGELGELHPSDLLIQLQPSIAAMRDASRQGDSATLLGIVAGVVDKLYENQVNLETTVLPRLHGLQQKLDGMHDMLMGEMETSAAVAAAERQAASLRELTSRSPCLAAKLQMSGQAPDSAKPAPIMATAIQNRTASQPSPESTCAGSSAHASAQLGSEAIQSAKNQDQDASALNSDALAQVAKHIAGNEGSTPLPIVLPETKSPALPAVATPDLGRDKRNSLSSVSRESFDWDLDPERWGAAQQEAWKELQRDRRRKRQNYMRAVRANKIPTGAQPWNRLVSADASMQFNPNTPPNMQSSSMHSSVQHWTHAKPYSMRAIPAMQFSAQPPGHPINSQSVAMGTQSKLPTLLSVSTYPAFMQAPDAQVPQQMSARSNMPMPCVMSMPMEQRMLNAQTMQNVMQMPNSVQVLNSPHALGTPSIRMMHDTQYL</sequence>
<proteinExistence type="predicted"/>
<evidence type="ECO:0000313" key="2">
    <source>
        <dbReference type="EMBL" id="CAE0755059.1"/>
    </source>
</evidence>
<accession>A0A7S4B5P0</accession>
<name>A0A7S4B5P0_CHRCT</name>
<dbReference type="EMBL" id="HBIZ01012692">
    <property type="protein sequence ID" value="CAE0755059.1"/>
    <property type="molecule type" value="Transcribed_RNA"/>
</dbReference>
<evidence type="ECO:0000256" key="1">
    <source>
        <dbReference type="SAM" id="MobiDB-lite"/>
    </source>
</evidence>
<feature type="region of interest" description="Disordered" evidence="1">
    <location>
        <begin position="133"/>
        <end position="154"/>
    </location>
</feature>
<protein>
    <submittedName>
        <fullName evidence="2">Uncharacterized protein</fullName>
    </submittedName>
</protein>
<reference evidence="2" key="1">
    <citation type="submission" date="2021-01" db="EMBL/GenBank/DDBJ databases">
        <authorList>
            <person name="Corre E."/>
            <person name="Pelletier E."/>
            <person name="Niang G."/>
            <person name="Scheremetjew M."/>
            <person name="Finn R."/>
            <person name="Kale V."/>
            <person name="Holt S."/>
            <person name="Cochrane G."/>
            <person name="Meng A."/>
            <person name="Brown T."/>
            <person name="Cohen L."/>
        </authorList>
    </citation>
    <scope>NUCLEOTIDE SEQUENCE</scope>
    <source>
        <strain evidence="2">CCMP645</strain>
    </source>
</reference>